<name>A0AAE0GGG8_9CHLO</name>
<protein>
    <submittedName>
        <fullName evidence="2">Uncharacterized protein</fullName>
    </submittedName>
</protein>
<dbReference type="EMBL" id="LGRX02005884">
    <property type="protein sequence ID" value="KAK3277810.1"/>
    <property type="molecule type" value="Genomic_DNA"/>
</dbReference>
<evidence type="ECO:0000313" key="3">
    <source>
        <dbReference type="Proteomes" id="UP001190700"/>
    </source>
</evidence>
<feature type="compositionally biased region" description="Basic and acidic residues" evidence="1">
    <location>
        <begin position="20"/>
        <end position="39"/>
    </location>
</feature>
<dbReference type="Proteomes" id="UP001190700">
    <property type="component" value="Unassembled WGS sequence"/>
</dbReference>
<feature type="region of interest" description="Disordered" evidence="1">
    <location>
        <begin position="1"/>
        <end position="39"/>
    </location>
</feature>
<proteinExistence type="predicted"/>
<gene>
    <name evidence="2" type="ORF">CYMTET_14208</name>
</gene>
<comment type="caution">
    <text evidence="2">The sequence shown here is derived from an EMBL/GenBank/DDBJ whole genome shotgun (WGS) entry which is preliminary data.</text>
</comment>
<organism evidence="2 3">
    <name type="scientific">Cymbomonas tetramitiformis</name>
    <dbReference type="NCBI Taxonomy" id="36881"/>
    <lineage>
        <taxon>Eukaryota</taxon>
        <taxon>Viridiplantae</taxon>
        <taxon>Chlorophyta</taxon>
        <taxon>Pyramimonadophyceae</taxon>
        <taxon>Pyramimonadales</taxon>
        <taxon>Pyramimonadaceae</taxon>
        <taxon>Cymbomonas</taxon>
    </lineage>
</organism>
<evidence type="ECO:0000256" key="1">
    <source>
        <dbReference type="SAM" id="MobiDB-lite"/>
    </source>
</evidence>
<accession>A0AAE0GGG8</accession>
<reference evidence="2 3" key="1">
    <citation type="journal article" date="2015" name="Genome Biol. Evol.">
        <title>Comparative Genomics of a Bacterivorous Green Alga Reveals Evolutionary Causalities and Consequences of Phago-Mixotrophic Mode of Nutrition.</title>
        <authorList>
            <person name="Burns J.A."/>
            <person name="Paasch A."/>
            <person name="Narechania A."/>
            <person name="Kim E."/>
        </authorList>
    </citation>
    <scope>NUCLEOTIDE SEQUENCE [LARGE SCALE GENOMIC DNA]</scope>
    <source>
        <strain evidence="2 3">PLY_AMNH</strain>
    </source>
</reference>
<evidence type="ECO:0000313" key="2">
    <source>
        <dbReference type="EMBL" id="KAK3277810.1"/>
    </source>
</evidence>
<sequence length="210" mass="22606">MGKKRAAQRTREVTPLSDADLAKLEEGRRTRAAEAKKGAEEVKKTYLGVARKKIEKAILTADAQSGGYSQWAKNHVDMATPTTPAATGIRARASQRVKIYPNKSPNAVGGPGIDDNWPAAVIRDFRRAAGHGNAVKIEAATHEEALTAAEAFMATDPADETGPIAEVEARIASQNIFMRFFIVSVIGSAFSYGSCIPTPTREEPERLLTV</sequence>
<dbReference type="AlphaFoldDB" id="A0AAE0GGG8"/>
<keyword evidence="3" id="KW-1185">Reference proteome</keyword>